<accession>A0A101M8M2</accession>
<name>A0A101M8M2_PENFR</name>
<proteinExistence type="predicted"/>
<reference evidence="1 2" key="1">
    <citation type="submission" date="2015-10" db="EMBL/GenBank/DDBJ databases">
        <title>Genome sequencing of Penicillium freii.</title>
        <authorList>
            <person name="Nguyen H.D."/>
            <person name="Visagie C.M."/>
            <person name="Seifert K.A."/>
        </authorList>
    </citation>
    <scope>NUCLEOTIDE SEQUENCE [LARGE SCALE GENOMIC DNA]</scope>
    <source>
        <strain evidence="1 2">DAOM 242723</strain>
    </source>
</reference>
<sequence>MKNCGQARFPAQNAKSTIAMTVDFFVNPETLLAASDSINGHGGELPSQSFPSSKAIIPSIWKVILSIQA</sequence>
<evidence type="ECO:0000313" key="1">
    <source>
        <dbReference type="EMBL" id="KUM55937.1"/>
    </source>
</evidence>
<dbReference type="EMBL" id="LLXE01000595">
    <property type="protein sequence ID" value="KUM55937.1"/>
    <property type="molecule type" value="Genomic_DNA"/>
</dbReference>
<dbReference type="Proteomes" id="UP000055045">
    <property type="component" value="Unassembled WGS sequence"/>
</dbReference>
<protein>
    <submittedName>
        <fullName evidence="1">Uncharacterized protein</fullName>
    </submittedName>
</protein>
<keyword evidence="2" id="KW-1185">Reference proteome</keyword>
<evidence type="ECO:0000313" key="2">
    <source>
        <dbReference type="Proteomes" id="UP000055045"/>
    </source>
</evidence>
<comment type="caution">
    <text evidence="1">The sequence shown here is derived from an EMBL/GenBank/DDBJ whole genome shotgun (WGS) entry which is preliminary data.</text>
</comment>
<gene>
    <name evidence="1" type="ORF">ACN42_g11296</name>
</gene>
<organism evidence="1 2">
    <name type="scientific">Penicillium freii</name>
    <dbReference type="NCBI Taxonomy" id="48697"/>
    <lineage>
        <taxon>Eukaryota</taxon>
        <taxon>Fungi</taxon>
        <taxon>Dikarya</taxon>
        <taxon>Ascomycota</taxon>
        <taxon>Pezizomycotina</taxon>
        <taxon>Eurotiomycetes</taxon>
        <taxon>Eurotiomycetidae</taxon>
        <taxon>Eurotiales</taxon>
        <taxon>Aspergillaceae</taxon>
        <taxon>Penicillium</taxon>
    </lineage>
</organism>
<dbReference type="AlphaFoldDB" id="A0A101M8M2"/>